<dbReference type="InterPro" id="IPR017438">
    <property type="entry name" value="ATP-NAD_kinase_N"/>
</dbReference>
<proteinExistence type="inferred from homology"/>
<dbReference type="AlphaFoldDB" id="A0A6H1WTB1"/>
<sequence>MKRVLLYPKEGLKLPPDLEGLLEGRFREAGIELTRKPSPPPDLVLVIGGDGTLLRAAPLAWKLDVPILGINFGKLGFLTEVSLEEVELALERLLEGEFRTEARLMLEVRYGEETFQALNEAAILKGPLGHMIHLRVTVSGEYLTTYYGDGLLVATPTGSTAYNLSAGGPILHPATEALVLTPICPFMLSARPLVLPAETEITVQLISPSPEVHLVVDGGHHRVLGPGQSVHLRRSERPLKLITSPTRSYFAILRDKLGWGESKV</sequence>
<evidence type="ECO:0000256" key="8">
    <source>
        <dbReference type="HAMAP-Rule" id="MF_00361"/>
    </source>
</evidence>
<dbReference type="GO" id="GO:0005737">
    <property type="term" value="C:cytoplasm"/>
    <property type="evidence" value="ECO:0007669"/>
    <property type="project" value="UniProtKB-SubCell"/>
</dbReference>
<comment type="function">
    <text evidence="8">Involved in the regulation of the intracellular balance of NAD and NADP, and is a key enzyme in the biosynthesis of NADP. Catalyzes specifically the phosphorylation on 2'-hydroxyl of the adenosine moiety of NAD to yield NADP.</text>
</comment>
<evidence type="ECO:0000256" key="1">
    <source>
        <dbReference type="ARBA" id="ARBA00022679"/>
    </source>
</evidence>
<dbReference type="Gene3D" id="2.60.200.30">
    <property type="entry name" value="Probable inorganic polyphosphate/atp-NAD kinase, domain 2"/>
    <property type="match status" value="1"/>
</dbReference>
<dbReference type="GO" id="GO:0006741">
    <property type="term" value="P:NADP+ biosynthetic process"/>
    <property type="evidence" value="ECO:0007669"/>
    <property type="project" value="UniProtKB-UniRule"/>
</dbReference>
<feature type="binding site" evidence="8">
    <location>
        <position position="55"/>
    </location>
    <ligand>
        <name>NAD(+)</name>
        <dbReference type="ChEBI" id="CHEBI:57540"/>
    </ligand>
</feature>
<keyword evidence="8" id="KW-0963">Cytoplasm</keyword>
<dbReference type="Pfam" id="PF01513">
    <property type="entry name" value="NAD_kinase"/>
    <property type="match status" value="1"/>
</dbReference>
<keyword evidence="6 8" id="KW-0520">NAD</keyword>
<keyword evidence="5 8" id="KW-0521">NADP</keyword>
<dbReference type="GO" id="GO:0019674">
    <property type="term" value="P:NAD+ metabolic process"/>
    <property type="evidence" value="ECO:0007669"/>
    <property type="project" value="InterPro"/>
</dbReference>
<comment type="caution">
    <text evidence="8">Lacks conserved residue(s) required for the propagation of feature annotation.</text>
</comment>
<evidence type="ECO:0000256" key="7">
    <source>
        <dbReference type="ARBA" id="ARBA00047925"/>
    </source>
</evidence>
<evidence type="ECO:0000256" key="4">
    <source>
        <dbReference type="ARBA" id="ARBA00022840"/>
    </source>
</evidence>
<dbReference type="EC" id="2.7.1.23" evidence="8"/>
<comment type="cofactor">
    <cofactor evidence="8">
        <name>a divalent metal cation</name>
        <dbReference type="ChEBI" id="CHEBI:60240"/>
    </cofactor>
</comment>
<evidence type="ECO:0000313" key="10">
    <source>
        <dbReference type="Proteomes" id="UP000501253"/>
    </source>
</evidence>
<comment type="similarity">
    <text evidence="8">Belongs to the NAD kinase family.</text>
</comment>
<keyword evidence="1 8" id="KW-0808">Transferase</keyword>
<dbReference type="FunFam" id="2.60.200.30:FF:000009">
    <property type="entry name" value="Poly(P)/ATP NAD kinase"/>
    <property type="match status" value="1"/>
</dbReference>
<dbReference type="HAMAP" id="MF_00361">
    <property type="entry name" value="NAD_kinase"/>
    <property type="match status" value="1"/>
</dbReference>
<dbReference type="InterPro" id="IPR002504">
    <property type="entry name" value="NADK"/>
</dbReference>
<dbReference type="GO" id="GO:0003951">
    <property type="term" value="F:NAD+ kinase activity"/>
    <property type="evidence" value="ECO:0007669"/>
    <property type="project" value="UniProtKB-UniRule"/>
</dbReference>
<dbReference type="GO" id="GO:0051287">
    <property type="term" value="F:NAD binding"/>
    <property type="evidence" value="ECO:0007669"/>
    <property type="project" value="UniProtKB-ARBA"/>
</dbReference>
<keyword evidence="4 8" id="KW-0067">ATP-binding</keyword>
<evidence type="ECO:0000256" key="5">
    <source>
        <dbReference type="ARBA" id="ARBA00022857"/>
    </source>
</evidence>
<protein>
    <recommendedName>
        <fullName evidence="8">NAD kinase</fullName>
        <ecNumber evidence="8">2.7.1.23</ecNumber>
    </recommendedName>
    <alternativeName>
        <fullName evidence="8">ATP-dependent NAD kinase</fullName>
    </alternativeName>
</protein>
<evidence type="ECO:0000313" key="9">
    <source>
        <dbReference type="EMBL" id="QJA06389.1"/>
    </source>
</evidence>
<feature type="active site" description="Proton acceptor" evidence="8">
    <location>
        <position position="50"/>
    </location>
</feature>
<dbReference type="Proteomes" id="UP000501253">
    <property type="component" value="Chromosome"/>
</dbReference>
<name>A0A6H1WTB1_9BACT</name>
<dbReference type="RefSeq" id="WP_168719739.1">
    <property type="nucleotide sequence ID" value="NZ_CP042909.1"/>
</dbReference>
<dbReference type="KEGG" id="tmai:FVE67_06030"/>
<dbReference type="PANTHER" id="PTHR20275">
    <property type="entry name" value="NAD KINASE"/>
    <property type="match status" value="1"/>
</dbReference>
<feature type="binding site" evidence="8">
    <location>
        <begin position="119"/>
        <end position="120"/>
    </location>
    <ligand>
        <name>NAD(+)</name>
        <dbReference type="ChEBI" id="CHEBI:57540"/>
    </ligand>
</feature>
<accession>A0A6H1WTB1</accession>
<dbReference type="EMBL" id="CP042909">
    <property type="protein sequence ID" value="QJA06389.1"/>
    <property type="molecule type" value="Genomic_DNA"/>
</dbReference>
<feature type="binding site" evidence="8">
    <location>
        <position position="130"/>
    </location>
    <ligand>
        <name>NAD(+)</name>
        <dbReference type="ChEBI" id="CHEBI:57540"/>
    </ligand>
</feature>
<evidence type="ECO:0000256" key="2">
    <source>
        <dbReference type="ARBA" id="ARBA00022741"/>
    </source>
</evidence>
<keyword evidence="10" id="KW-1185">Reference proteome</keyword>
<feature type="binding site" evidence="8">
    <location>
        <position position="149"/>
    </location>
    <ligand>
        <name>NAD(+)</name>
        <dbReference type="ChEBI" id="CHEBI:57540"/>
    </ligand>
</feature>
<comment type="catalytic activity">
    <reaction evidence="7 8">
        <text>NAD(+) + ATP = ADP + NADP(+) + H(+)</text>
        <dbReference type="Rhea" id="RHEA:18629"/>
        <dbReference type="ChEBI" id="CHEBI:15378"/>
        <dbReference type="ChEBI" id="CHEBI:30616"/>
        <dbReference type="ChEBI" id="CHEBI:57540"/>
        <dbReference type="ChEBI" id="CHEBI:58349"/>
        <dbReference type="ChEBI" id="CHEBI:456216"/>
        <dbReference type="EC" id="2.7.1.23"/>
    </reaction>
</comment>
<dbReference type="Pfam" id="PF20143">
    <property type="entry name" value="NAD_kinase_C"/>
    <property type="match status" value="1"/>
</dbReference>
<dbReference type="Gene3D" id="3.40.50.10330">
    <property type="entry name" value="Probable inorganic polyphosphate/atp-NAD kinase, domain 1"/>
    <property type="match status" value="1"/>
</dbReference>
<gene>
    <name evidence="8" type="primary">nadK</name>
    <name evidence="9" type="ORF">FVE67_06030</name>
</gene>
<dbReference type="GO" id="GO:0046872">
    <property type="term" value="F:metal ion binding"/>
    <property type="evidence" value="ECO:0007669"/>
    <property type="project" value="UniProtKB-UniRule"/>
</dbReference>
<keyword evidence="3 8" id="KW-0418">Kinase</keyword>
<evidence type="ECO:0000256" key="3">
    <source>
        <dbReference type="ARBA" id="ARBA00022777"/>
    </source>
</evidence>
<organism evidence="9 10">
    <name type="scientific">Thermosulfurimonas marina</name>
    <dbReference type="NCBI Taxonomy" id="2047767"/>
    <lineage>
        <taxon>Bacteria</taxon>
        <taxon>Pseudomonadati</taxon>
        <taxon>Thermodesulfobacteriota</taxon>
        <taxon>Thermodesulfobacteria</taxon>
        <taxon>Thermodesulfobacteriales</taxon>
        <taxon>Thermodesulfobacteriaceae</taxon>
        <taxon>Thermosulfurimonas</taxon>
    </lineage>
</organism>
<feature type="binding site" evidence="8">
    <location>
        <begin position="50"/>
        <end position="51"/>
    </location>
    <ligand>
        <name>NAD(+)</name>
        <dbReference type="ChEBI" id="CHEBI:57540"/>
    </ligand>
</feature>
<reference evidence="9 10" key="1">
    <citation type="submission" date="2019-08" db="EMBL/GenBank/DDBJ databases">
        <title>Complete genome sequence of Thermosulfurimonas marina SU872T, an anaerobic thermophilic chemolithoautotrophic bacterium isolated from a shallow marine hydrothermal vent.</title>
        <authorList>
            <person name="Allioux M."/>
            <person name="Jebbar M."/>
            <person name="Slobodkina G."/>
            <person name="Slobodkin A."/>
            <person name="Moalic Y."/>
            <person name="Frolova A."/>
            <person name="Shao Z."/>
            <person name="Alain K."/>
        </authorList>
    </citation>
    <scope>NUCLEOTIDE SEQUENCE [LARGE SCALE GENOMIC DNA]</scope>
    <source>
        <strain evidence="9 10">SU872</strain>
    </source>
</reference>
<dbReference type="InterPro" id="IPR016064">
    <property type="entry name" value="NAD/diacylglycerol_kinase_sf"/>
</dbReference>
<dbReference type="PANTHER" id="PTHR20275:SF0">
    <property type="entry name" value="NAD KINASE"/>
    <property type="match status" value="1"/>
</dbReference>
<dbReference type="GO" id="GO:0005524">
    <property type="term" value="F:ATP binding"/>
    <property type="evidence" value="ECO:0007669"/>
    <property type="project" value="UniProtKB-KW"/>
</dbReference>
<dbReference type="InterPro" id="IPR017437">
    <property type="entry name" value="ATP-NAD_kinase_PpnK-typ_C"/>
</dbReference>
<keyword evidence="2 8" id="KW-0547">Nucleotide-binding</keyword>
<comment type="subcellular location">
    <subcellularLocation>
        <location evidence="8">Cytoplasm</location>
    </subcellularLocation>
</comment>
<evidence type="ECO:0000256" key="6">
    <source>
        <dbReference type="ARBA" id="ARBA00023027"/>
    </source>
</evidence>
<dbReference type="SUPFAM" id="SSF111331">
    <property type="entry name" value="NAD kinase/diacylglycerol kinase-like"/>
    <property type="match status" value="1"/>
</dbReference>
<feature type="binding site" evidence="8">
    <location>
        <begin position="160"/>
        <end position="165"/>
    </location>
    <ligand>
        <name>NAD(+)</name>
        <dbReference type="ChEBI" id="CHEBI:57540"/>
    </ligand>
</feature>